<evidence type="ECO:0000256" key="2">
    <source>
        <dbReference type="ARBA" id="ARBA00010617"/>
    </source>
</evidence>
<dbReference type="EMBL" id="ML736862">
    <property type="protein sequence ID" value="KAE8398257.1"/>
    <property type="molecule type" value="Genomic_DNA"/>
</dbReference>
<evidence type="ECO:0000313" key="11">
    <source>
        <dbReference type="EMBL" id="KAE8398257.1"/>
    </source>
</evidence>
<evidence type="ECO:0000256" key="3">
    <source>
        <dbReference type="ARBA" id="ARBA00022617"/>
    </source>
</evidence>
<evidence type="ECO:0000256" key="4">
    <source>
        <dbReference type="ARBA" id="ARBA00022723"/>
    </source>
</evidence>
<dbReference type="AlphaFoldDB" id="A0A5N7CWV9"/>
<dbReference type="PROSITE" id="PS00086">
    <property type="entry name" value="CYTOCHROME_P450"/>
    <property type="match status" value="1"/>
</dbReference>
<feature type="binding site" description="axial binding residue" evidence="8">
    <location>
        <position position="448"/>
    </location>
    <ligand>
        <name>heme</name>
        <dbReference type="ChEBI" id="CHEBI:30413"/>
    </ligand>
    <ligandPart>
        <name>Fe</name>
        <dbReference type="ChEBI" id="CHEBI:18248"/>
    </ligandPart>
</feature>
<dbReference type="GO" id="GO:0020037">
    <property type="term" value="F:heme binding"/>
    <property type="evidence" value="ECO:0007669"/>
    <property type="project" value="InterPro"/>
</dbReference>
<dbReference type="GeneID" id="43670223"/>
<dbReference type="InterPro" id="IPR050121">
    <property type="entry name" value="Cytochrome_P450_monoxygenase"/>
</dbReference>
<reference evidence="11 12" key="1">
    <citation type="submission" date="2019-04" db="EMBL/GenBank/DDBJ databases">
        <authorList>
            <consortium name="DOE Joint Genome Institute"/>
            <person name="Mondo S."/>
            <person name="Kjaerbolling I."/>
            <person name="Vesth T."/>
            <person name="Frisvad J.C."/>
            <person name="Nybo J.L."/>
            <person name="Theobald S."/>
            <person name="Kildgaard S."/>
            <person name="Isbrandt T."/>
            <person name="Kuo A."/>
            <person name="Sato A."/>
            <person name="Lyhne E.K."/>
            <person name="Kogle M.E."/>
            <person name="Wiebenga A."/>
            <person name="Kun R.S."/>
            <person name="Lubbers R.J."/>
            <person name="Makela M.R."/>
            <person name="Barry K."/>
            <person name="Chovatia M."/>
            <person name="Clum A."/>
            <person name="Daum C."/>
            <person name="Haridas S."/>
            <person name="He G."/>
            <person name="LaButti K."/>
            <person name="Lipzen A."/>
            <person name="Riley R."/>
            <person name="Salamov A."/>
            <person name="Simmons B.A."/>
            <person name="Magnuson J.K."/>
            <person name="Henrissat B."/>
            <person name="Mortensen U.H."/>
            <person name="Larsen T.O."/>
            <person name="Devries R.P."/>
            <person name="Grigoriev I.V."/>
            <person name="Machida M."/>
            <person name="Baker S.E."/>
            <person name="Andersen M.R."/>
            <person name="Cantor M.N."/>
            <person name="Hua S.X."/>
        </authorList>
    </citation>
    <scope>NUCLEOTIDE SEQUENCE [LARGE SCALE GENOMIC DNA]</scope>
    <source>
        <strain evidence="11 12">CBS 119388</strain>
    </source>
</reference>
<dbReference type="CDD" id="cd11058">
    <property type="entry name" value="CYP60B-like"/>
    <property type="match status" value="1"/>
</dbReference>
<evidence type="ECO:0000256" key="9">
    <source>
        <dbReference type="RuleBase" id="RU000461"/>
    </source>
</evidence>
<protein>
    <submittedName>
        <fullName evidence="11">Benzoate 4-monooxygenase cytochrome P450</fullName>
    </submittedName>
</protein>
<evidence type="ECO:0000256" key="7">
    <source>
        <dbReference type="ARBA" id="ARBA00023033"/>
    </source>
</evidence>
<dbReference type="GO" id="GO:0005506">
    <property type="term" value="F:iron ion binding"/>
    <property type="evidence" value="ECO:0007669"/>
    <property type="project" value="InterPro"/>
</dbReference>
<dbReference type="InterPro" id="IPR002401">
    <property type="entry name" value="Cyt_P450_E_grp-I"/>
</dbReference>
<keyword evidence="10" id="KW-0472">Membrane</keyword>
<dbReference type="InterPro" id="IPR017972">
    <property type="entry name" value="Cyt_P450_CS"/>
</dbReference>
<keyword evidence="10" id="KW-1133">Transmembrane helix</keyword>
<keyword evidence="10" id="KW-0812">Transmembrane</keyword>
<dbReference type="GO" id="GO:0045122">
    <property type="term" value="P:aflatoxin biosynthetic process"/>
    <property type="evidence" value="ECO:0007669"/>
    <property type="project" value="UniProtKB-ARBA"/>
</dbReference>
<keyword evidence="7 9" id="KW-0503">Monooxygenase</keyword>
<keyword evidence="4 8" id="KW-0479">Metal-binding</keyword>
<evidence type="ECO:0000256" key="6">
    <source>
        <dbReference type="ARBA" id="ARBA00023004"/>
    </source>
</evidence>
<dbReference type="GO" id="GO:0016705">
    <property type="term" value="F:oxidoreductase activity, acting on paired donors, with incorporation or reduction of molecular oxygen"/>
    <property type="evidence" value="ECO:0007669"/>
    <property type="project" value="InterPro"/>
</dbReference>
<dbReference type="RefSeq" id="XP_031935576.1">
    <property type="nucleotide sequence ID" value="XM_032085532.1"/>
</dbReference>
<keyword evidence="5 9" id="KW-0560">Oxidoreductase</keyword>
<keyword evidence="6 8" id="KW-0408">Iron</keyword>
<dbReference type="GO" id="GO:0004497">
    <property type="term" value="F:monooxygenase activity"/>
    <property type="evidence" value="ECO:0007669"/>
    <property type="project" value="UniProtKB-KW"/>
</dbReference>
<gene>
    <name evidence="11" type="ORF">BDV37DRAFT_276259</name>
</gene>
<dbReference type="PANTHER" id="PTHR24305:SF210">
    <property type="entry name" value="CYTOCHROME P450 MONOOXYGENASE ASQL-RELATED"/>
    <property type="match status" value="1"/>
</dbReference>
<dbReference type="InterPro" id="IPR001128">
    <property type="entry name" value="Cyt_P450"/>
</dbReference>
<evidence type="ECO:0000313" key="12">
    <source>
        <dbReference type="Proteomes" id="UP000325579"/>
    </source>
</evidence>
<dbReference type="PRINTS" id="PR00463">
    <property type="entry name" value="EP450I"/>
</dbReference>
<dbReference type="SUPFAM" id="SSF48264">
    <property type="entry name" value="Cytochrome P450"/>
    <property type="match status" value="1"/>
</dbReference>
<dbReference type="OrthoDB" id="1470350at2759"/>
<name>A0A5N7CWV9_9EURO</name>
<sequence>MEPFEVDLGAVLDSTQHWLLIFFLILGLLLANAIYRLYFHPLSNYPGPKIASLSDIPYLYWTYAGNLQYKIKEFHDKYGPVVRLGPNSLVYRNPQTWKEIYGHKREGYKSFRKDPTFYVPAPTGVTLIGANDADHSRIRRLFSHAMSDRALREQEPIMQFYVDQLMHRLYGEVAASRPTVSIGRWFDLTTFDIIGDMAFGEAFGCLTQENPDPWVNYVYSGVKAAEFQRALLMYPGLAWIINKLLIPKTLVEERKAHFFMSADKFRRRAEANIDHPDMMTYVLKFDTEKGMTDRELEANAGLILTGGSQTTTTLLSGCIFYLARNPAVLTRLVDELRGSFQSKEEITFSAAQKLPYLRAVIEETLRIYCPTPSIFPRLVPKGGAMVDGKFVPQDVSVSVAHYSTYRSRSNFADPDLFIPERWLNDAPPKFQSDQKEALQPFSYGPRNCVGKNIAYAEVRIVLAKLLWHFDIILDPQCEKWDTQKSYSVWERPPLLITITPIREHSVYEAPSHMWKQS</sequence>
<dbReference type="FunFam" id="1.10.630.10:FF:000047">
    <property type="entry name" value="Cytochrome P450 monooxygenase"/>
    <property type="match status" value="1"/>
</dbReference>
<proteinExistence type="inferred from homology"/>
<dbReference type="Gene3D" id="1.10.630.10">
    <property type="entry name" value="Cytochrome P450"/>
    <property type="match status" value="1"/>
</dbReference>
<feature type="transmembrane region" description="Helical" evidence="10">
    <location>
        <begin position="20"/>
        <end position="39"/>
    </location>
</feature>
<keyword evidence="3 8" id="KW-0349">Heme</keyword>
<dbReference type="PRINTS" id="PR00385">
    <property type="entry name" value="P450"/>
</dbReference>
<organism evidence="11 12">
    <name type="scientific">Aspergillus pseudonomiae</name>
    <dbReference type="NCBI Taxonomy" id="1506151"/>
    <lineage>
        <taxon>Eukaryota</taxon>
        <taxon>Fungi</taxon>
        <taxon>Dikarya</taxon>
        <taxon>Ascomycota</taxon>
        <taxon>Pezizomycotina</taxon>
        <taxon>Eurotiomycetes</taxon>
        <taxon>Eurotiomycetidae</taxon>
        <taxon>Eurotiales</taxon>
        <taxon>Aspergillaceae</taxon>
        <taxon>Aspergillus</taxon>
        <taxon>Aspergillus subgen. Circumdati</taxon>
    </lineage>
</organism>
<comment type="similarity">
    <text evidence="2 9">Belongs to the cytochrome P450 family.</text>
</comment>
<evidence type="ECO:0000256" key="10">
    <source>
        <dbReference type="SAM" id="Phobius"/>
    </source>
</evidence>
<keyword evidence="12" id="KW-1185">Reference proteome</keyword>
<dbReference type="PANTHER" id="PTHR24305">
    <property type="entry name" value="CYTOCHROME P450"/>
    <property type="match status" value="1"/>
</dbReference>
<evidence type="ECO:0000256" key="1">
    <source>
        <dbReference type="ARBA" id="ARBA00001971"/>
    </source>
</evidence>
<dbReference type="Pfam" id="PF00067">
    <property type="entry name" value="p450"/>
    <property type="match status" value="1"/>
</dbReference>
<dbReference type="InterPro" id="IPR036396">
    <property type="entry name" value="Cyt_P450_sf"/>
</dbReference>
<dbReference type="Proteomes" id="UP000325579">
    <property type="component" value="Unassembled WGS sequence"/>
</dbReference>
<comment type="cofactor">
    <cofactor evidence="1 8">
        <name>heme</name>
        <dbReference type="ChEBI" id="CHEBI:30413"/>
    </cofactor>
</comment>
<evidence type="ECO:0000256" key="8">
    <source>
        <dbReference type="PIRSR" id="PIRSR602401-1"/>
    </source>
</evidence>
<evidence type="ECO:0000256" key="5">
    <source>
        <dbReference type="ARBA" id="ARBA00023002"/>
    </source>
</evidence>
<accession>A0A5N7CWV9</accession>